<dbReference type="Gene3D" id="3.30.60.90">
    <property type="match status" value="1"/>
</dbReference>
<feature type="compositionally biased region" description="Low complexity" evidence="4">
    <location>
        <begin position="447"/>
        <end position="460"/>
    </location>
</feature>
<gene>
    <name evidence="6" type="ORF">PCOR1329_LOCUS58837</name>
</gene>
<evidence type="ECO:0000256" key="2">
    <source>
        <dbReference type="ARBA" id="ARBA00022771"/>
    </source>
</evidence>
<feature type="compositionally biased region" description="Basic residues" evidence="4">
    <location>
        <begin position="58"/>
        <end position="70"/>
    </location>
</feature>
<feature type="compositionally biased region" description="Low complexity" evidence="4">
    <location>
        <begin position="42"/>
        <end position="57"/>
    </location>
</feature>
<feature type="region of interest" description="Disordered" evidence="4">
    <location>
        <begin position="1"/>
        <end position="226"/>
    </location>
</feature>
<dbReference type="SUPFAM" id="SSF53254">
    <property type="entry name" value="Phosphoglycerate mutase-like"/>
    <property type="match status" value="1"/>
</dbReference>
<dbReference type="CDD" id="cd07067">
    <property type="entry name" value="HP_PGM_like"/>
    <property type="match status" value="1"/>
</dbReference>
<dbReference type="Pfam" id="PF00569">
    <property type="entry name" value="ZZ"/>
    <property type="match status" value="1"/>
</dbReference>
<dbReference type="PANTHER" id="PTHR48100">
    <property type="entry name" value="BROAD-SPECIFICITY PHOSPHATASE YOR283W-RELATED"/>
    <property type="match status" value="1"/>
</dbReference>
<feature type="region of interest" description="Disordered" evidence="4">
    <location>
        <begin position="400"/>
        <end position="460"/>
    </location>
</feature>
<feature type="compositionally biased region" description="Basic and acidic residues" evidence="4">
    <location>
        <begin position="176"/>
        <end position="202"/>
    </location>
</feature>
<dbReference type="InterPro" id="IPR029033">
    <property type="entry name" value="His_PPase_superfam"/>
</dbReference>
<dbReference type="InterPro" id="IPR013078">
    <property type="entry name" value="His_Pase_superF_clade-1"/>
</dbReference>
<dbReference type="SMART" id="SM00855">
    <property type="entry name" value="PGAM"/>
    <property type="match status" value="1"/>
</dbReference>
<feature type="non-terminal residue" evidence="6">
    <location>
        <position position="822"/>
    </location>
</feature>
<reference evidence="6" key="1">
    <citation type="submission" date="2023-10" db="EMBL/GenBank/DDBJ databases">
        <authorList>
            <person name="Chen Y."/>
            <person name="Shah S."/>
            <person name="Dougan E. K."/>
            <person name="Thang M."/>
            <person name="Chan C."/>
        </authorList>
    </citation>
    <scope>NUCLEOTIDE SEQUENCE [LARGE SCALE GENOMIC DNA]</scope>
</reference>
<evidence type="ECO:0000256" key="3">
    <source>
        <dbReference type="ARBA" id="ARBA00022833"/>
    </source>
</evidence>
<feature type="compositionally biased region" description="Pro residues" evidence="4">
    <location>
        <begin position="425"/>
        <end position="446"/>
    </location>
</feature>
<sequence>MPKVDASSSSSSDSDGSSSSDSSGAKAKRGKKRKAESGGGSSESADTSSSDSGQAGKKANKKTNKSKKNQGKASKDKSGRKSAKGADKKGGKKDKKAKKKAKKKARKKAEKLQRKVDKALRRASRAEEQARESARELALGSYRKRGAEGTGAGVAEGPPKKAKKAKKAASPGPRGSSEERGRPSTCRQREPGAGAPRERGAGAREPAAAAGLARGAGLPGALAGPGLGAARSEILEMEWSSLAEGRYEKGWRCNSFGECGSEGSASRSRWRWNCRRCTSDFCAACRGEPPGGAPEEGDPSPETASSSEDAAPEEHAGTSCAACGAAPIRGPRFECSACRGVSLCRRCYRKRDRVHPPGHRFFAMRVVPAAAGRPEEAPAAAAAEPSPGPEEGFVIVARQGGPAAAAEPAAAEPAAAEPAAAEPPAAEPPAAEPPAAEPPAAEPPAAPQAHGAADAAAAPSAAEMQARMANIGKAYVQSWRQEGVPGALAGRKVAGARVREAKAKDGPREVCLVRHAQALHNARREHVDTPDCPLTEEGVSQCRAARESWAARVLASADLIVVSPLRRALQTAYELAGGAAASGDGRFLVTPLCTERWSARCDEGTAKARLLSELPWASGWGGVEELEEEWWPTSRDGEAARIGEFISFLRARPERKVVVISHGGLLAHIVGYKMSNLSHRTVRTDALRLTRPTAKLPGRRLPAGAQCSLCLHAVQGAVAGAVCSYSRPDGSAGGCGKGVCWPCMAQASAAIFGRARLSREDWILRGAGAWWMHERCMTDADAKAFANASAAAEPAAQAAKAARLAADAGGGKALEASGADAA</sequence>
<proteinExistence type="predicted"/>
<dbReference type="Gene3D" id="3.40.50.1240">
    <property type="entry name" value="Phosphoglycerate mutase-like"/>
    <property type="match status" value="1"/>
</dbReference>
<dbReference type="InterPro" id="IPR050275">
    <property type="entry name" value="PGM_Phosphatase"/>
</dbReference>
<dbReference type="Pfam" id="PF00300">
    <property type="entry name" value="His_Phos_1"/>
    <property type="match status" value="1"/>
</dbReference>
<evidence type="ECO:0000259" key="5">
    <source>
        <dbReference type="PROSITE" id="PS01357"/>
    </source>
</evidence>
<keyword evidence="1" id="KW-0479">Metal-binding</keyword>
<evidence type="ECO:0000256" key="4">
    <source>
        <dbReference type="SAM" id="MobiDB-lite"/>
    </source>
</evidence>
<evidence type="ECO:0000256" key="1">
    <source>
        <dbReference type="ARBA" id="ARBA00022723"/>
    </source>
</evidence>
<feature type="compositionally biased region" description="Low complexity" evidence="4">
    <location>
        <begin position="402"/>
        <end position="424"/>
    </location>
</feature>
<dbReference type="Proteomes" id="UP001189429">
    <property type="component" value="Unassembled WGS sequence"/>
</dbReference>
<protein>
    <recommendedName>
        <fullName evidence="5">ZZ-type domain-containing protein</fullName>
    </recommendedName>
</protein>
<keyword evidence="3" id="KW-0862">Zinc</keyword>
<name>A0ABN9VKH3_9DINO</name>
<keyword evidence="2" id="KW-0863">Zinc-finger</keyword>
<feature type="compositionally biased region" description="Low complexity" evidence="4">
    <location>
        <begin position="203"/>
        <end position="226"/>
    </location>
</feature>
<evidence type="ECO:0000313" key="6">
    <source>
        <dbReference type="EMBL" id="CAK0873725.1"/>
    </source>
</evidence>
<dbReference type="SMART" id="SM00291">
    <property type="entry name" value="ZnF_ZZ"/>
    <property type="match status" value="1"/>
</dbReference>
<keyword evidence="7" id="KW-1185">Reference proteome</keyword>
<dbReference type="EMBL" id="CAUYUJ010017312">
    <property type="protein sequence ID" value="CAK0873725.1"/>
    <property type="molecule type" value="Genomic_DNA"/>
</dbReference>
<feature type="compositionally biased region" description="Low complexity" evidence="4">
    <location>
        <begin position="1"/>
        <end position="25"/>
    </location>
</feature>
<dbReference type="CDD" id="cd02249">
    <property type="entry name" value="ZZ"/>
    <property type="match status" value="1"/>
</dbReference>
<dbReference type="SUPFAM" id="SSF57850">
    <property type="entry name" value="RING/U-box"/>
    <property type="match status" value="1"/>
</dbReference>
<feature type="domain" description="ZZ-type" evidence="5">
    <location>
        <begin position="320"/>
        <end position="347"/>
    </location>
</feature>
<evidence type="ECO:0000313" key="7">
    <source>
        <dbReference type="Proteomes" id="UP001189429"/>
    </source>
</evidence>
<feature type="compositionally biased region" description="Basic and acidic residues" evidence="4">
    <location>
        <begin position="110"/>
        <end position="135"/>
    </location>
</feature>
<accession>A0ABN9VKH3</accession>
<comment type="caution">
    <text evidence="6">The sequence shown here is derived from an EMBL/GenBank/DDBJ whole genome shotgun (WGS) entry which is preliminary data.</text>
</comment>
<feature type="compositionally biased region" description="Basic residues" evidence="4">
    <location>
        <begin position="90"/>
        <end position="109"/>
    </location>
</feature>
<organism evidence="6 7">
    <name type="scientific">Prorocentrum cordatum</name>
    <dbReference type="NCBI Taxonomy" id="2364126"/>
    <lineage>
        <taxon>Eukaryota</taxon>
        <taxon>Sar</taxon>
        <taxon>Alveolata</taxon>
        <taxon>Dinophyceae</taxon>
        <taxon>Prorocentrales</taxon>
        <taxon>Prorocentraceae</taxon>
        <taxon>Prorocentrum</taxon>
    </lineage>
</organism>
<dbReference type="InterPro" id="IPR043145">
    <property type="entry name" value="Znf_ZZ_sf"/>
</dbReference>
<dbReference type="InterPro" id="IPR000433">
    <property type="entry name" value="Znf_ZZ"/>
</dbReference>
<feature type="compositionally biased region" description="Basic and acidic residues" evidence="4">
    <location>
        <begin position="73"/>
        <end position="89"/>
    </location>
</feature>
<dbReference type="PROSITE" id="PS01357">
    <property type="entry name" value="ZF_ZZ_1"/>
    <property type="match status" value="1"/>
</dbReference>
<dbReference type="PANTHER" id="PTHR48100:SF1">
    <property type="entry name" value="HISTIDINE PHOSPHATASE FAMILY PROTEIN-RELATED"/>
    <property type="match status" value="1"/>
</dbReference>
<feature type="region of interest" description="Disordered" evidence="4">
    <location>
        <begin position="289"/>
        <end position="313"/>
    </location>
</feature>